<name>A0A9W4SFB6_9GLOM</name>
<accession>A0A9W4SFB6</accession>
<comment type="caution">
    <text evidence="3">The sequence shown here is derived from an EMBL/GenBank/DDBJ whole genome shotgun (WGS) entry which is preliminary data.</text>
</comment>
<evidence type="ECO:0000313" key="4">
    <source>
        <dbReference type="Proteomes" id="UP001153678"/>
    </source>
</evidence>
<dbReference type="OrthoDB" id="2305077at2759"/>
<feature type="region of interest" description="Disordered" evidence="1">
    <location>
        <begin position="278"/>
        <end position="304"/>
    </location>
</feature>
<dbReference type="Proteomes" id="UP001153678">
    <property type="component" value="Unassembled WGS sequence"/>
</dbReference>
<evidence type="ECO:0000313" key="3">
    <source>
        <dbReference type="EMBL" id="CAI2165046.1"/>
    </source>
</evidence>
<feature type="signal peptide" evidence="2">
    <location>
        <begin position="1"/>
        <end position="20"/>
    </location>
</feature>
<feature type="compositionally biased region" description="Low complexity" evidence="1">
    <location>
        <begin position="281"/>
        <end position="296"/>
    </location>
</feature>
<reference evidence="3" key="1">
    <citation type="submission" date="2022-08" db="EMBL/GenBank/DDBJ databases">
        <authorList>
            <person name="Kallberg Y."/>
            <person name="Tangrot J."/>
            <person name="Rosling A."/>
        </authorList>
    </citation>
    <scope>NUCLEOTIDE SEQUENCE</scope>
    <source>
        <strain evidence="3">Wild A</strain>
    </source>
</reference>
<feature type="chain" id="PRO_5040943315" evidence="2">
    <location>
        <begin position="21"/>
        <end position="304"/>
    </location>
</feature>
<protein>
    <submittedName>
        <fullName evidence="3">18068_t:CDS:1</fullName>
    </submittedName>
</protein>
<evidence type="ECO:0000256" key="2">
    <source>
        <dbReference type="SAM" id="SignalP"/>
    </source>
</evidence>
<organism evidence="3 4">
    <name type="scientific">Funneliformis geosporum</name>
    <dbReference type="NCBI Taxonomy" id="1117311"/>
    <lineage>
        <taxon>Eukaryota</taxon>
        <taxon>Fungi</taxon>
        <taxon>Fungi incertae sedis</taxon>
        <taxon>Mucoromycota</taxon>
        <taxon>Glomeromycotina</taxon>
        <taxon>Glomeromycetes</taxon>
        <taxon>Glomerales</taxon>
        <taxon>Glomeraceae</taxon>
        <taxon>Funneliformis</taxon>
    </lineage>
</organism>
<proteinExistence type="predicted"/>
<dbReference type="AlphaFoldDB" id="A0A9W4SFB6"/>
<evidence type="ECO:0000256" key="1">
    <source>
        <dbReference type="SAM" id="MobiDB-lite"/>
    </source>
</evidence>
<keyword evidence="4" id="KW-1185">Reference proteome</keyword>
<keyword evidence="2" id="KW-0732">Signal</keyword>
<sequence length="304" mass="34586">MKFGILIFCLISLLVTNVNANFCGIPDFSEQSIPNTCEELFVCDKCNECQSQLWASLGGSSSCGFTINLIKKVVEKYLKGIKSGEMTKIDRFDMTPYDESVRELCDEEFTCTYEEAEPVWKEVKTKCATELSTLVDWTQNPSTIDKTVAYAYGVVLIYYFGIPDHDFLCHKSSSGEFCGIESAKSVLDWLKETVPDGDFVFSYDYTVVYKSDGTSIEVPQKFKCLECSKIAFEIYSAWPEQHPWDDELVKNLFGSWEDFKNQNSCPNPEYTAKMKIKRSPNRLSNRSSGNSGFSPFMTADRFRI</sequence>
<dbReference type="EMBL" id="CAMKVN010000194">
    <property type="protein sequence ID" value="CAI2165046.1"/>
    <property type="molecule type" value="Genomic_DNA"/>
</dbReference>
<gene>
    <name evidence="3" type="ORF">FWILDA_LOCUS1873</name>
</gene>